<dbReference type="Proteomes" id="UP000002217">
    <property type="component" value="Chromosome"/>
</dbReference>
<dbReference type="EMBL" id="CP001720">
    <property type="protein sequence ID" value="ACV64785.1"/>
    <property type="molecule type" value="Genomic_DNA"/>
</dbReference>
<dbReference type="STRING" id="485916.Dtox_4115"/>
<evidence type="ECO:0008006" key="4">
    <source>
        <dbReference type="Google" id="ProtNLM"/>
    </source>
</evidence>
<evidence type="ECO:0000313" key="2">
    <source>
        <dbReference type="EMBL" id="ACV64785.1"/>
    </source>
</evidence>
<name>C8VYR4_DESAS</name>
<dbReference type="eggNOG" id="ENOG50323RE">
    <property type="taxonomic scope" value="Bacteria"/>
</dbReference>
<dbReference type="HOGENOM" id="CLU_133815_1_0_9"/>
<gene>
    <name evidence="2" type="ordered locus">Dtox_4115</name>
</gene>
<keyword evidence="3" id="KW-1185">Reference proteome</keyword>
<keyword evidence="1" id="KW-1133">Transmembrane helix</keyword>
<dbReference type="OrthoDB" id="1723529at2"/>
<sequence>MVKIRKDRESDSKARFNIIDFLIIVMILALAIGGYYKVFVANKQLAQQEQQIEYKILVSEVRQPTVEAFQNGQTVQDLKSNVVMGTVINKETLPATDDVPTSDGRLVLAEIPGKYDLLLTVSASAVVSENNIMVSNKEIKIGQKVDIKTNRAASSGVIYGLKTSK</sequence>
<organism evidence="2 3">
    <name type="scientific">Desulfofarcimen acetoxidans (strain ATCC 49208 / DSM 771 / KCTC 5769 / VKM B-1644 / 5575)</name>
    <name type="common">Desulfotomaculum acetoxidans</name>
    <dbReference type="NCBI Taxonomy" id="485916"/>
    <lineage>
        <taxon>Bacteria</taxon>
        <taxon>Bacillati</taxon>
        <taxon>Bacillota</taxon>
        <taxon>Clostridia</taxon>
        <taxon>Eubacteriales</taxon>
        <taxon>Peptococcaceae</taxon>
        <taxon>Desulfofarcimen</taxon>
    </lineage>
</organism>
<proteinExistence type="predicted"/>
<reference evidence="2 3" key="1">
    <citation type="journal article" date="2009" name="Stand. Genomic Sci.">
        <title>Complete genome sequence of Desulfotomaculum acetoxidans type strain (5575).</title>
        <authorList>
            <person name="Spring S."/>
            <person name="Lapidus A."/>
            <person name="Schroder M."/>
            <person name="Gleim D."/>
            <person name="Sims D."/>
            <person name="Meincke L."/>
            <person name="Glavina Del Rio T."/>
            <person name="Tice H."/>
            <person name="Copeland A."/>
            <person name="Cheng J.F."/>
            <person name="Lucas S."/>
            <person name="Chen F."/>
            <person name="Nolan M."/>
            <person name="Bruce D."/>
            <person name="Goodwin L."/>
            <person name="Pitluck S."/>
            <person name="Ivanova N."/>
            <person name="Mavromatis K."/>
            <person name="Mikhailova N."/>
            <person name="Pati A."/>
            <person name="Chen A."/>
            <person name="Palaniappan K."/>
            <person name="Land M."/>
            <person name="Hauser L."/>
            <person name="Chang Y.J."/>
            <person name="Jeffries C.D."/>
            <person name="Chain P."/>
            <person name="Saunders E."/>
            <person name="Brettin T."/>
            <person name="Detter J.C."/>
            <person name="Goker M."/>
            <person name="Bristow J."/>
            <person name="Eisen J.A."/>
            <person name="Markowitz V."/>
            <person name="Hugenholtz P."/>
            <person name="Kyrpides N.C."/>
            <person name="Klenk H.P."/>
            <person name="Han C."/>
        </authorList>
    </citation>
    <scope>NUCLEOTIDE SEQUENCE [LARGE SCALE GENOMIC DNA]</scope>
    <source>
        <strain evidence="3">ATCC 49208 / DSM 771 / VKM B-1644</strain>
    </source>
</reference>
<keyword evidence="1" id="KW-0812">Transmembrane</keyword>
<evidence type="ECO:0000313" key="3">
    <source>
        <dbReference type="Proteomes" id="UP000002217"/>
    </source>
</evidence>
<accession>C8VYR4</accession>
<dbReference type="Pfam" id="PF14221">
    <property type="entry name" value="DUF4330"/>
    <property type="match status" value="1"/>
</dbReference>
<dbReference type="InterPro" id="IPR025480">
    <property type="entry name" value="DUF4330"/>
</dbReference>
<keyword evidence="1" id="KW-0472">Membrane</keyword>
<dbReference type="AlphaFoldDB" id="C8VYR4"/>
<feature type="transmembrane region" description="Helical" evidence="1">
    <location>
        <begin position="21"/>
        <end position="39"/>
    </location>
</feature>
<dbReference type="KEGG" id="dae:Dtox_4115"/>
<evidence type="ECO:0000256" key="1">
    <source>
        <dbReference type="SAM" id="Phobius"/>
    </source>
</evidence>
<dbReference type="RefSeq" id="WP_015759455.1">
    <property type="nucleotide sequence ID" value="NC_013216.1"/>
</dbReference>
<protein>
    <recommendedName>
        <fullName evidence="4">DUF4330 domain-containing protein</fullName>
    </recommendedName>
</protein>